<dbReference type="EMBL" id="QZWG01000018">
    <property type="protein sequence ID" value="RZB53042.1"/>
    <property type="molecule type" value="Genomic_DNA"/>
</dbReference>
<protein>
    <submittedName>
        <fullName evidence="1">Phospholipid-transporting ATPase 1 isoform D</fullName>
    </submittedName>
</protein>
<comment type="caution">
    <text evidence="1">The sequence shown here is derived from an EMBL/GenBank/DDBJ whole genome shotgun (WGS) entry which is preliminary data.</text>
</comment>
<proteinExistence type="predicted"/>
<accession>A0A445FVV7</accession>
<dbReference type="Proteomes" id="UP000289340">
    <property type="component" value="Chromosome 18"/>
</dbReference>
<organism evidence="1 2">
    <name type="scientific">Glycine soja</name>
    <name type="common">Wild soybean</name>
    <dbReference type="NCBI Taxonomy" id="3848"/>
    <lineage>
        <taxon>Eukaryota</taxon>
        <taxon>Viridiplantae</taxon>
        <taxon>Streptophyta</taxon>
        <taxon>Embryophyta</taxon>
        <taxon>Tracheophyta</taxon>
        <taxon>Spermatophyta</taxon>
        <taxon>Magnoliopsida</taxon>
        <taxon>eudicotyledons</taxon>
        <taxon>Gunneridae</taxon>
        <taxon>Pentapetalae</taxon>
        <taxon>rosids</taxon>
        <taxon>fabids</taxon>
        <taxon>Fabales</taxon>
        <taxon>Fabaceae</taxon>
        <taxon>Papilionoideae</taxon>
        <taxon>50 kb inversion clade</taxon>
        <taxon>NPAAA clade</taxon>
        <taxon>indigoferoid/millettioid clade</taxon>
        <taxon>Phaseoleae</taxon>
        <taxon>Glycine</taxon>
        <taxon>Glycine subgen. Soja</taxon>
    </lineage>
</organism>
<dbReference type="AlphaFoldDB" id="A0A445FVV7"/>
<reference evidence="1 2" key="1">
    <citation type="submission" date="2018-09" db="EMBL/GenBank/DDBJ databases">
        <title>A high-quality reference genome of wild soybean provides a powerful tool to mine soybean genomes.</title>
        <authorList>
            <person name="Xie M."/>
            <person name="Chung C.Y.L."/>
            <person name="Li M.-W."/>
            <person name="Wong F.-L."/>
            <person name="Chan T.-F."/>
            <person name="Lam H.-M."/>
        </authorList>
    </citation>
    <scope>NUCLEOTIDE SEQUENCE [LARGE SCALE GENOMIC DNA]</scope>
    <source>
        <strain evidence="2">cv. W05</strain>
        <tissue evidence="1">Hypocotyl of etiolated seedlings</tissue>
    </source>
</reference>
<sequence>MVVARRREKQRSIGLLLPIGGSALLSLSLSLSSNSDAPFHLSLSLQPKPESLIPSPSPFSFLSSLCCTTSQPHFLFTPIFTPNFHQVFNLLIQFQGIHR</sequence>
<keyword evidence="2" id="KW-1185">Reference proteome</keyword>
<name>A0A445FVV7_GLYSO</name>
<gene>
    <name evidence="1" type="ORF">D0Y65_049192</name>
</gene>
<evidence type="ECO:0000313" key="2">
    <source>
        <dbReference type="Proteomes" id="UP000289340"/>
    </source>
</evidence>
<evidence type="ECO:0000313" key="1">
    <source>
        <dbReference type="EMBL" id="RZB53042.1"/>
    </source>
</evidence>